<organism evidence="1 2">
    <name type="scientific">Botryotinia fuckeliana (strain BcDW1)</name>
    <name type="common">Noble rot fungus</name>
    <name type="synonym">Botrytis cinerea</name>
    <dbReference type="NCBI Taxonomy" id="1290391"/>
    <lineage>
        <taxon>Eukaryota</taxon>
        <taxon>Fungi</taxon>
        <taxon>Dikarya</taxon>
        <taxon>Ascomycota</taxon>
        <taxon>Pezizomycotina</taxon>
        <taxon>Leotiomycetes</taxon>
        <taxon>Helotiales</taxon>
        <taxon>Sclerotiniaceae</taxon>
        <taxon>Botrytis</taxon>
    </lineage>
</organism>
<sequence length="67" mass="7285">MVNPIQIKLDIVKRHTVAAEDHVKIVETSSNAVMTRTEALKSKKAPTKSTFFSKGCQGTLASDVDDP</sequence>
<gene>
    <name evidence="1" type="ORF">BcDW1_6273</name>
</gene>
<protein>
    <submittedName>
        <fullName evidence="1">Uncharacterized protein</fullName>
    </submittedName>
</protein>
<dbReference type="EMBL" id="KB707918">
    <property type="protein sequence ID" value="EMR85122.1"/>
    <property type="molecule type" value="Genomic_DNA"/>
</dbReference>
<dbReference type="Proteomes" id="UP000012045">
    <property type="component" value="Unassembled WGS sequence"/>
</dbReference>
<name>M7UN79_BOTF1</name>
<proteinExistence type="predicted"/>
<dbReference type="HOGENOM" id="CLU_2812001_0_0_1"/>
<dbReference type="AlphaFoldDB" id="M7UN79"/>
<evidence type="ECO:0000313" key="1">
    <source>
        <dbReference type="EMBL" id="EMR85122.1"/>
    </source>
</evidence>
<evidence type="ECO:0000313" key="2">
    <source>
        <dbReference type="Proteomes" id="UP000012045"/>
    </source>
</evidence>
<reference evidence="2" key="1">
    <citation type="journal article" date="2013" name="Genome Announc.">
        <title>Draft genome sequence of Botrytis cinerea BcDW1, inoculum for noble rot of grape berries.</title>
        <authorList>
            <person name="Blanco-Ulate B."/>
            <person name="Allen G."/>
            <person name="Powell A.L."/>
            <person name="Cantu D."/>
        </authorList>
    </citation>
    <scope>NUCLEOTIDE SEQUENCE [LARGE SCALE GENOMIC DNA]</scope>
    <source>
        <strain evidence="2">BcDW1</strain>
    </source>
</reference>
<accession>M7UN79</accession>